<protein>
    <submittedName>
        <fullName evidence="1">GrpB family protein</fullName>
    </submittedName>
</protein>
<dbReference type="InterPro" id="IPR007344">
    <property type="entry name" value="GrpB/CoaE"/>
</dbReference>
<organism evidence="1 2">
    <name type="scientific">Psychrilyobacter piezotolerans</name>
    <dbReference type="NCBI Taxonomy" id="2293438"/>
    <lineage>
        <taxon>Bacteria</taxon>
        <taxon>Fusobacteriati</taxon>
        <taxon>Fusobacteriota</taxon>
        <taxon>Fusobacteriia</taxon>
        <taxon>Fusobacteriales</taxon>
        <taxon>Fusobacteriaceae</taxon>
        <taxon>Psychrilyobacter</taxon>
    </lineage>
</organism>
<gene>
    <name evidence="1" type="ORF">DYH56_03220</name>
</gene>
<keyword evidence="2" id="KW-1185">Reference proteome</keyword>
<dbReference type="EMBL" id="QUAJ01000004">
    <property type="protein sequence ID" value="REI42377.1"/>
    <property type="molecule type" value="Genomic_DNA"/>
</dbReference>
<proteinExistence type="predicted"/>
<dbReference type="RefSeq" id="WP_114641418.1">
    <property type="nucleotide sequence ID" value="NZ_JAACIO010000004.1"/>
</dbReference>
<evidence type="ECO:0000313" key="1">
    <source>
        <dbReference type="EMBL" id="REI42377.1"/>
    </source>
</evidence>
<name>A0ABX9KJ47_9FUSO</name>
<dbReference type="Gene3D" id="3.30.460.10">
    <property type="entry name" value="Beta Polymerase, domain 2"/>
    <property type="match status" value="1"/>
</dbReference>
<evidence type="ECO:0000313" key="2">
    <source>
        <dbReference type="Proteomes" id="UP000263486"/>
    </source>
</evidence>
<reference evidence="1 2" key="1">
    <citation type="submission" date="2018-08" db="EMBL/GenBank/DDBJ databases">
        <title>Draft genome sequence of Psychrilyobacter sp. strain SD5 isolated from Black Sea water.</title>
        <authorList>
            <person name="Yadav S."/>
            <person name="Villanueva L."/>
            <person name="Damste J.S.S."/>
        </authorList>
    </citation>
    <scope>NUCLEOTIDE SEQUENCE [LARGE SCALE GENOMIC DNA]</scope>
    <source>
        <strain evidence="1 2">SD5</strain>
    </source>
</reference>
<dbReference type="InterPro" id="IPR043519">
    <property type="entry name" value="NT_sf"/>
</dbReference>
<dbReference type="SUPFAM" id="SSF81301">
    <property type="entry name" value="Nucleotidyltransferase"/>
    <property type="match status" value="1"/>
</dbReference>
<dbReference type="Proteomes" id="UP000263486">
    <property type="component" value="Unassembled WGS sequence"/>
</dbReference>
<comment type="caution">
    <text evidence="1">The sequence shown here is derived from an EMBL/GenBank/DDBJ whole genome shotgun (WGS) entry which is preliminary data.</text>
</comment>
<sequence length="174" mass="20620">MSEKTAESLVPYDPQWHEKFIEEKKKILDVFSGKGVIFEHIGSTSVKEMEARPIIDIMIGLVDFEESIEITKAALKANKYDEIFNFFDLGQRGFFVKEDQTGKRIFTALVVKYNKRLWRKHLAEKRLLSASEEARKKYIEFKKKALEKSEGNWEEYYRLKEKYFSTNNNIKMED</sequence>
<dbReference type="PANTHER" id="PTHR34822">
    <property type="entry name" value="GRPB DOMAIN PROTEIN (AFU_ORTHOLOGUE AFUA_1G01530)"/>
    <property type="match status" value="1"/>
</dbReference>
<dbReference type="PANTHER" id="PTHR34822:SF1">
    <property type="entry name" value="GRPB FAMILY PROTEIN"/>
    <property type="match status" value="1"/>
</dbReference>
<accession>A0ABX9KJ47</accession>
<dbReference type="Pfam" id="PF04229">
    <property type="entry name" value="GrpB"/>
    <property type="match status" value="1"/>
</dbReference>